<sequence>MSNTLTLEEQFRELVLSMKEMNPTWMAADIADEIQSYENPPSLHRDALRRKISRILQRGTIKDRSRCGAPRTVRIEQLKKAVKREASIVKYPSGVMFWGAITTKGLILQDGPINFTQWLRDQCRLDKRKRMYMTGDLYAKFLREEAISTINEVVENLNEVIFQDDQDSKHRTKIGVDVVNDFFEDRIEPNDGDAKFADV</sequence>
<dbReference type="EMBL" id="CAJNOL010013298">
    <property type="protein sequence ID" value="CAF1663227.1"/>
    <property type="molecule type" value="Genomic_DNA"/>
</dbReference>
<protein>
    <submittedName>
        <fullName evidence="2">Uncharacterized protein</fullName>
    </submittedName>
</protein>
<proteinExistence type="predicted"/>
<dbReference type="EMBL" id="CAJNOH010011450">
    <property type="protein sequence ID" value="CAF1524774.1"/>
    <property type="molecule type" value="Genomic_DNA"/>
</dbReference>
<organism evidence="2 3">
    <name type="scientific">Rotaria sordida</name>
    <dbReference type="NCBI Taxonomy" id="392033"/>
    <lineage>
        <taxon>Eukaryota</taxon>
        <taxon>Metazoa</taxon>
        <taxon>Spiralia</taxon>
        <taxon>Gnathifera</taxon>
        <taxon>Rotifera</taxon>
        <taxon>Eurotatoria</taxon>
        <taxon>Bdelloidea</taxon>
        <taxon>Philodinida</taxon>
        <taxon>Philodinidae</taxon>
        <taxon>Rotaria</taxon>
    </lineage>
</organism>
<dbReference type="AlphaFoldDB" id="A0A816FMG0"/>
<keyword evidence="3" id="KW-1185">Reference proteome</keyword>
<evidence type="ECO:0000313" key="3">
    <source>
        <dbReference type="Proteomes" id="UP000663870"/>
    </source>
</evidence>
<evidence type="ECO:0000313" key="1">
    <source>
        <dbReference type="EMBL" id="CAF1524774.1"/>
    </source>
</evidence>
<evidence type="ECO:0000313" key="2">
    <source>
        <dbReference type="EMBL" id="CAF1663227.1"/>
    </source>
</evidence>
<dbReference type="Gene3D" id="3.30.420.10">
    <property type="entry name" value="Ribonuclease H-like superfamily/Ribonuclease H"/>
    <property type="match status" value="1"/>
</dbReference>
<reference evidence="2" key="1">
    <citation type="submission" date="2021-02" db="EMBL/GenBank/DDBJ databases">
        <authorList>
            <person name="Nowell W R."/>
        </authorList>
    </citation>
    <scope>NUCLEOTIDE SEQUENCE</scope>
</reference>
<name>A0A816FMG0_9BILA</name>
<dbReference type="Proteomes" id="UP000663854">
    <property type="component" value="Unassembled WGS sequence"/>
</dbReference>
<dbReference type="InterPro" id="IPR036397">
    <property type="entry name" value="RNaseH_sf"/>
</dbReference>
<accession>A0A816FMG0</accession>
<dbReference type="Proteomes" id="UP000663870">
    <property type="component" value="Unassembled WGS sequence"/>
</dbReference>
<gene>
    <name evidence="2" type="ORF">JXQ802_LOCUS56384</name>
    <name evidence="1" type="ORF">PYM288_LOCUS39823</name>
</gene>
<comment type="caution">
    <text evidence="2">The sequence shown here is derived from an EMBL/GenBank/DDBJ whole genome shotgun (WGS) entry which is preliminary data.</text>
</comment>
<dbReference type="GO" id="GO:0003676">
    <property type="term" value="F:nucleic acid binding"/>
    <property type="evidence" value="ECO:0007669"/>
    <property type="project" value="InterPro"/>
</dbReference>